<keyword evidence="1" id="KW-0547">Nucleotide-binding</keyword>
<evidence type="ECO:0000256" key="4">
    <source>
        <dbReference type="SAM" id="MobiDB-lite"/>
    </source>
</evidence>
<feature type="domain" description="SNF2 N-terminal" evidence="5">
    <location>
        <begin position="103"/>
        <end position="403"/>
    </location>
</feature>
<dbReference type="Gene3D" id="3.40.50.300">
    <property type="entry name" value="P-loop containing nucleotide triphosphate hydrolases"/>
    <property type="match status" value="1"/>
</dbReference>
<dbReference type="GO" id="GO:0016787">
    <property type="term" value="F:hydrolase activity"/>
    <property type="evidence" value="ECO:0007669"/>
    <property type="project" value="UniProtKB-KW"/>
</dbReference>
<accession>A0A1D2VRC8</accession>
<reference evidence="7" key="1">
    <citation type="submission" date="2016-05" db="EMBL/GenBank/DDBJ databases">
        <title>Comparative genomics of biotechnologically important yeasts.</title>
        <authorList>
            <consortium name="DOE Joint Genome Institute"/>
            <person name="Riley R."/>
            <person name="Haridas S."/>
            <person name="Wolfe K.H."/>
            <person name="Lopes M.R."/>
            <person name="Hittinger C.T."/>
            <person name="Goker M."/>
            <person name="Salamov A."/>
            <person name="Wisecaver J."/>
            <person name="Long T.M."/>
            <person name="Aerts A.L."/>
            <person name="Barry K."/>
            <person name="Choi C."/>
            <person name="Clum A."/>
            <person name="Coughlan A.Y."/>
            <person name="Deshpande S."/>
            <person name="Douglass A.P."/>
            <person name="Hanson S.J."/>
            <person name="Klenk H.-P."/>
            <person name="Labutti K."/>
            <person name="Lapidus A."/>
            <person name="Lindquist E."/>
            <person name="Lipzen A."/>
            <person name="Meier-Kolthoff J.P."/>
            <person name="Ohm R.A."/>
            <person name="Otillar R.P."/>
            <person name="Pangilinan J."/>
            <person name="Peng Y."/>
            <person name="Rokas A."/>
            <person name="Rosa C.A."/>
            <person name="Scheuner C."/>
            <person name="Sibirny A.A."/>
            <person name="Slot J.C."/>
            <person name="Stielow J.B."/>
            <person name="Sun H."/>
            <person name="Kurtzman C.P."/>
            <person name="Blackwell M."/>
            <person name="Grigoriev I.V."/>
            <person name="Jeffries T.W."/>
        </authorList>
    </citation>
    <scope>NUCLEOTIDE SEQUENCE [LARGE SCALE GENOMIC DNA]</scope>
    <source>
        <strain evidence="7">DSM 1968</strain>
    </source>
</reference>
<dbReference type="EMBL" id="KV454475">
    <property type="protein sequence ID" value="ODV64161.1"/>
    <property type="molecule type" value="Genomic_DNA"/>
</dbReference>
<evidence type="ECO:0000259" key="5">
    <source>
        <dbReference type="Pfam" id="PF00176"/>
    </source>
</evidence>
<dbReference type="GeneID" id="30964893"/>
<dbReference type="GO" id="GO:0006281">
    <property type="term" value="P:DNA repair"/>
    <property type="evidence" value="ECO:0007669"/>
    <property type="project" value="TreeGrafter"/>
</dbReference>
<dbReference type="PANTHER" id="PTHR45626:SF14">
    <property type="entry name" value="ATP-DEPENDENT DNA HELICASE (EUROFUNG)"/>
    <property type="match status" value="1"/>
</dbReference>
<keyword evidence="7" id="KW-1185">Reference proteome</keyword>
<dbReference type="InterPro" id="IPR027417">
    <property type="entry name" value="P-loop_NTPase"/>
</dbReference>
<evidence type="ECO:0000256" key="3">
    <source>
        <dbReference type="ARBA" id="ARBA00022840"/>
    </source>
</evidence>
<evidence type="ECO:0000313" key="6">
    <source>
        <dbReference type="EMBL" id="ODV64161.1"/>
    </source>
</evidence>
<dbReference type="Proteomes" id="UP000095038">
    <property type="component" value="Unassembled WGS sequence"/>
</dbReference>
<dbReference type="STRING" id="1344418.A0A1D2VRC8"/>
<gene>
    <name evidence="6" type="ORF">ASCRUDRAFT_6029</name>
</gene>
<evidence type="ECO:0000313" key="7">
    <source>
        <dbReference type="Proteomes" id="UP000095038"/>
    </source>
</evidence>
<dbReference type="Pfam" id="PF00176">
    <property type="entry name" value="SNF2-rel_dom"/>
    <property type="match status" value="1"/>
</dbReference>
<name>A0A1D2VRC8_9ASCO</name>
<dbReference type="SUPFAM" id="SSF52540">
    <property type="entry name" value="P-loop containing nucleoside triphosphate hydrolases"/>
    <property type="match status" value="2"/>
</dbReference>
<dbReference type="RefSeq" id="XP_020050468.1">
    <property type="nucleotide sequence ID" value="XM_020191257.1"/>
</dbReference>
<evidence type="ECO:0000256" key="1">
    <source>
        <dbReference type="ARBA" id="ARBA00022741"/>
    </source>
</evidence>
<dbReference type="GO" id="GO:0005634">
    <property type="term" value="C:nucleus"/>
    <property type="evidence" value="ECO:0007669"/>
    <property type="project" value="TreeGrafter"/>
</dbReference>
<dbReference type="InterPro" id="IPR000330">
    <property type="entry name" value="SNF2_N"/>
</dbReference>
<dbReference type="PANTHER" id="PTHR45626">
    <property type="entry name" value="TRANSCRIPTION TERMINATION FACTOR 2-RELATED"/>
    <property type="match status" value="1"/>
</dbReference>
<protein>
    <recommendedName>
        <fullName evidence="5">SNF2 N-terminal domain-containing protein</fullName>
    </recommendedName>
</protein>
<dbReference type="OrthoDB" id="423559at2759"/>
<sequence>MKQQLLVVRVPSLSSSLKLTKSPYFRSSYSTFNITRHSRFSSIITRNFSDSRETLFIQLSKVKKKDKPRAIFVKALEDITEFTEKVASNKNVIDGLRVSLYDHQVEGLRFMLKREFDSTYKSGFLCDERGLGRQIQMLSLIIANPAPHNFESEPILHVNQKTIDKIAYNKRIKSTLLVANTRGNALNWKENIVENTNLTVILLHRHPSTISVSPELLSKFDIVVTTYEYITLENNIKGKTSPFYLVFWWRIIFDHCESLREAYSNRTTACFNLSGNRRWGMTYNPMSNHLGDIRSTFRALQNFDYKKVFACELQLEKFYFYDQYHLILDALRIRIGHYMLRRTKSSLTPEALSVINPVKVVEPKLKLHDIEVEFYPFERAIYSHLENRIIVALNKKYGTEQIDRGNYLNFFFSEISTKDNSIDALDISPESLVSDYGNQRGFFYSLFRLRQAVSHWKMFSYRENDYLLDSGNDKIEPASVPDDELYRILDAINYKYDRKELENHPPSAKIQKLVNLLKTEHDRPTIVFFQFIQLCDLVEQELVKNGIEYERYDRSDRYSAAINSTIQKKVVLCTFGFSHGLGFKSVPFSRVIFIDPYWNRDFENKIVERIKKEGNVNSIDIYTLIINNTVESALRQTQKQKDSFLAAILDGKKINQNEISGRNLLTFLNNPHFVRKIHRKQTALKKGTKAKELSTPKTDQSQE</sequence>
<proteinExistence type="predicted"/>
<dbReference type="GO" id="GO:0008094">
    <property type="term" value="F:ATP-dependent activity, acting on DNA"/>
    <property type="evidence" value="ECO:0007669"/>
    <property type="project" value="TreeGrafter"/>
</dbReference>
<keyword evidence="2" id="KW-0378">Hydrolase</keyword>
<evidence type="ECO:0000256" key="2">
    <source>
        <dbReference type="ARBA" id="ARBA00022801"/>
    </source>
</evidence>
<organism evidence="6 7">
    <name type="scientific">Ascoidea rubescens DSM 1968</name>
    <dbReference type="NCBI Taxonomy" id="1344418"/>
    <lineage>
        <taxon>Eukaryota</taxon>
        <taxon>Fungi</taxon>
        <taxon>Dikarya</taxon>
        <taxon>Ascomycota</taxon>
        <taxon>Saccharomycotina</taxon>
        <taxon>Saccharomycetes</taxon>
        <taxon>Ascoideaceae</taxon>
        <taxon>Ascoidea</taxon>
    </lineage>
</organism>
<dbReference type="Gene3D" id="3.40.50.10810">
    <property type="entry name" value="Tandem AAA-ATPase domain"/>
    <property type="match status" value="1"/>
</dbReference>
<dbReference type="GO" id="GO:0005524">
    <property type="term" value="F:ATP binding"/>
    <property type="evidence" value="ECO:0007669"/>
    <property type="project" value="UniProtKB-KW"/>
</dbReference>
<feature type="region of interest" description="Disordered" evidence="4">
    <location>
        <begin position="682"/>
        <end position="703"/>
    </location>
</feature>
<dbReference type="InterPro" id="IPR038718">
    <property type="entry name" value="SNF2-like_sf"/>
</dbReference>
<dbReference type="InParanoid" id="A0A1D2VRC8"/>
<dbReference type="InterPro" id="IPR050628">
    <property type="entry name" value="SNF2_RAD54_helicase_TF"/>
</dbReference>
<keyword evidence="3" id="KW-0067">ATP-binding</keyword>
<dbReference type="AlphaFoldDB" id="A0A1D2VRC8"/>